<organism evidence="2">
    <name type="scientific">Echinostoma caproni</name>
    <dbReference type="NCBI Taxonomy" id="27848"/>
    <lineage>
        <taxon>Eukaryota</taxon>
        <taxon>Metazoa</taxon>
        <taxon>Spiralia</taxon>
        <taxon>Lophotrochozoa</taxon>
        <taxon>Platyhelminthes</taxon>
        <taxon>Trematoda</taxon>
        <taxon>Digenea</taxon>
        <taxon>Plagiorchiida</taxon>
        <taxon>Echinostomata</taxon>
        <taxon>Echinostomatoidea</taxon>
        <taxon>Echinostomatidae</taxon>
        <taxon>Echinostoma</taxon>
    </lineage>
</organism>
<evidence type="ECO:0000256" key="1">
    <source>
        <dbReference type="SAM" id="MobiDB-lite"/>
    </source>
</evidence>
<accession>A0A183BGJ1</accession>
<sequence>LYAIQEAIKRARTMDEVDRLHQLLSSGQFAGFAVQWQQQLRLQQQQNQQQRQQEQQQQLLQQQQSQPEQQAEEAQPVEENQPRYGRVSMSRVMAGHLYHQVSQIANSAEEALLTAFP</sequence>
<protein>
    <submittedName>
        <fullName evidence="2">Dynamin_M domain-containing protein</fullName>
    </submittedName>
</protein>
<reference evidence="2" key="1">
    <citation type="submission" date="2016-06" db="UniProtKB">
        <authorList>
            <consortium name="WormBaseParasite"/>
        </authorList>
    </citation>
    <scope>IDENTIFICATION</scope>
</reference>
<feature type="region of interest" description="Disordered" evidence="1">
    <location>
        <begin position="45"/>
        <end position="88"/>
    </location>
</feature>
<dbReference type="AlphaFoldDB" id="A0A183BGJ1"/>
<proteinExistence type="predicted"/>
<name>A0A183BGJ1_9TREM</name>
<evidence type="ECO:0000313" key="2">
    <source>
        <dbReference type="WBParaSite" id="ECPE_0001837601-mRNA-1"/>
    </source>
</evidence>
<dbReference type="WBParaSite" id="ECPE_0001837601-mRNA-1">
    <property type="protein sequence ID" value="ECPE_0001837601-mRNA-1"/>
    <property type="gene ID" value="ECPE_0001837601"/>
</dbReference>
<feature type="compositionally biased region" description="Low complexity" evidence="1">
    <location>
        <begin position="45"/>
        <end position="79"/>
    </location>
</feature>